<dbReference type="EMBL" id="CM044704">
    <property type="protein sequence ID" value="KAI5668541.1"/>
    <property type="molecule type" value="Genomic_DNA"/>
</dbReference>
<comment type="caution">
    <text evidence="1">The sequence shown here is derived from an EMBL/GenBank/DDBJ whole genome shotgun (WGS) entry which is preliminary data.</text>
</comment>
<protein>
    <submittedName>
        <fullName evidence="1">Uncharacterized protein</fullName>
    </submittedName>
</protein>
<proteinExistence type="predicted"/>
<organism evidence="1 2">
    <name type="scientific">Catharanthus roseus</name>
    <name type="common">Madagascar periwinkle</name>
    <name type="synonym">Vinca rosea</name>
    <dbReference type="NCBI Taxonomy" id="4058"/>
    <lineage>
        <taxon>Eukaryota</taxon>
        <taxon>Viridiplantae</taxon>
        <taxon>Streptophyta</taxon>
        <taxon>Embryophyta</taxon>
        <taxon>Tracheophyta</taxon>
        <taxon>Spermatophyta</taxon>
        <taxon>Magnoliopsida</taxon>
        <taxon>eudicotyledons</taxon>
        <taxon>Gunneridae</taxon>
        <taxon>Pentapetalae</taxon>
        <taxon>asterids</taxon>
        <taxon>lamiids</taxon>
        <taxon>Gentianales</taxon>
        <taxon>Apocynaceae</taxon>
        <taxon>Rauvolfioideae</taxon>
        <taxon>Vinceae</taxon>
        <taxon>Catharanthinae</taxon>
        <taxon>Catharanthus</taxon>
    </lineage>
</organism>
<gene>
    <name evidence="1" type="ORF">M9H77_18394</name>
</gene>
<reference evidence="2" key="1">
    <citation type="journal article" date="2023" name="Nat. Plants">
        <title>Single-cell RNA sequencing provides a high-resolution roadmap for understanding the multicellular compartmentation of specialized metabolism.</title>
        <authorList>
            <person name="Sun S."/>
            <person name="Shen X."/>
            <person name="Li Y."/>
            <person name="Li Y."/>
            <person name="Wang S."/>
            <person name="Li R."/>
            <person name="Zhang H."/>
            <person name="Shen G."/>
            <person name="Guo B."/>
            <person name="Wei J."/>
            <person name="Xu J."/>
            <person name="St-Pierre B."/>
            <person name="Chen S."/>
            <person name="Sun C."/>
        </authorList>
    </citation>
    <scope>NUCLEOTIDE SEQUENCE [LARGE SCALE GENOMIC DNA]</scope>
</reference>
<keyword evidence="2" id="KW-1185">Reference proteome</keyword>
<name>A0ACC0B7C1_CATRO</name>
<evidence type="ECO:0000313" key="1">
    <source>
        <dbReference type="EMBL" id="KAI5668541.1"/>
    </source>
</evidence>
<accession>A0ACC0B7C1</accession>
<sequence>MRTAFEHLYITQDIHGAQLAEIVESTHRYAGELADQRASIDCQEAMLACLCSRFMPDQDRYGDVLLDHFENHIYQFSYANNGFHALVNVN</sequence>
<dbReference type="Proteomes" id="UP001060085">
    <property type="component" value="Linkage Group LG04"/>
</dbReference>
<evidence type="ECO:0000313" key="2">
    <source>
        <dbReference type="Proteomes" id="UP001060085"/>
    </source>
</evidence>